<sequence length="84" mass="9417">MKRSCVSEEQIIWILTEHEAVCSATIWERGALPRTLDQAIPASLALEIVDDLIRCGLADIHESGAYQVRGGNLIHCLLPFCRWL</sequence>
<organism evidence="1 2">
    <name type="scientific">Bradyrhizobium centrolobii</name>
    <dbReference type="NCBI Taxonomy" id="1505087"/>
    <lineage>
        <taxon>Bacteria</taxon>
        <taxon>Pseudomonadati</taxon>
        <taxon>Pseudomonadota</taxon>
        <taxon>Alphaproteobacteria</taxon>
        <taxon>Hyphomicrobiales</taxon>
        <taxon>Nitrobacteraceae</taxon>
        <taxon>Bradyrhizobium</taxon>
    </lineage>
</organism>
<comment type="caution">
    <text evidence="1">The sequence shown here is derived from an EMBL/GenBank/DDBJ whole genome shotgun (WGS) entry which is preliminary data.</text>
</comment>
<dbReference type="RefSeq" id="WP_063677074.1">
    <property type="nucleotide sequence ID" value="NZ_LUUB01000073.1"/>
</dbReference>
<proteinExistence type="predicted"/>
<evidence type="ECO:0000313" key="2">
    <source>
        <dbReference type="Proteomes" id="UP000076959"/>
    </source>
</evidence>
<reference evidence="1 2" key="1">
    <citation type="submission" date="2016-03" db="EMBL/GenBank/DDBJ databases">
        <title>Draft Genome Sequence of the Strain BR 10245 (Bradyrhizobium sp.) isolated from nodules of Centrolobium paraense.</title>
        <authorList>
            <person name="Simoes-Araujo J.L.Sr."/>
            <person name="Barauna A.C."/>
            <person name="Silva K."/>
            <person name="Zilli J.E."/>
        </authorList>
    </citation>
    <scope>NUCLEOTIDE SEQUENCE [LARGE SCALE GENOMIC DNA]</scope>
    <source>
        <strain evidence="1 2">BR 10245</strain>
    </source>
</reference>
<dbReference type="EMBL" id="LUUB01000073">
    <property type="protein sequence ID" value="OAF06869.1"/>
    <property type="molecule type" value="Genomic_DNA"/>
</dbReference>
<dbReference type="STRING" id="1505087.AYJ54_18740"/>
<accession>A0A176YJ34</accession>
<gene>
    <name evidence="1" type="ORF">AYJ54_18740</name>
</gene>
<protein>
    <submittedName>
        <fullName evidence="1">Uncharacterized protein</fullName>
    </submittedName>
</protein>
<evidence type="ECO:0000313" key="1">
    <source>
        <dbReference type="EMBL" id="OAF06869.1"/>
    </source>
</evidence>
<dbReference type="Proteomes" id="UP000076959">
    <property type="component" value="Unassembled WGS sequence"/>
</dbReference>
<keyword evidence="2" id="KW-1185">Reference proteome</keyword>
<dbReference type="AlphaFoldDB" id="A0A176YJ34"/>
<name>A0A176YJ34_9BRAD</name>